<name>A0A4C1U2I8_EUMVA</name>
<sequence>MQTLSSLSMCKKQPERLERTKLEYEESKSPHELQKTGFDSTDSGNWPGVEKMTDQQRPFFNSQAVLLAENHSEDVKFRSIERNGRHLTSYMWYGRWLKQKCNILYMMQDLPETVVLC</sequence>
<accession>A0A4C1U2I8</accession>
<reference evidence="2 3" key="1">
    <citation type="journal article" date="2019" name="Commun. Biol.">
        <title>The bagworm genome reveals a unique fibroin gene that provides high tensile strength.</title>
        <authorList>
            <person name="Kono N."/>
            <person name="Nakamura H."/>
            <person name="Ohtoshi R."/>
            <person name="Tomita M."/>
            <person name="Numata K."/>
            <person name="Arakawa K."/>
        </authorList>
    </citation>
    <scope>NUCLEOTIDE SEQUENCE [LARGE SCALE GENOMIC DNA]</scope>
</reference>
<proteinExistence type="predicted"/>
<keyword evidence="3" id="KW-1185">Reference proteome</keyword>
<comment type="caution">
    <text evidence="2">The sequence shown here is derived from an EMBL/GenBank/DDBJ whole genome shotgun (WGS) entry which is preliminary data.</text>
</comment>
<dbReference type="OrthoDB" id="6613179at2759"/>
<evidence type="ECO:0000313" key="2">
    <source>
        <dbReference type="EMBL" id="GBP20046.1"/>
    </source>
</evidence>
<evidence type="ECO:0000313" key="3">
    <source>
        <dbReference type="Proteomes" id="UP000299102"/>
    </source>
</evidence>
<protein>
    <submittedName>
        <fullName evidence="2">Uncharacterized protein</fullName>
    </submittedName>
</protein>
<dbReference type="EMBL" id="BGZK01000114">
    <property type="protein sequence ID" value="GBP20046.1"/>
    <property type="molecule type" value="Genomic_DNA"/>
</dbReference>
<evidence type="ECO:0000256" key="1">
    <source>
        <dbReference type="SAM" id="MobiDB-lite"/>
    </source>
</evidence>
<organism evidence="2 3">
    <name type="scientific">Eumeta variegata</name>
    <name type="common">Bagworm moth</name>
    <name type="synonym">Eumeta japonica</name>
    <dbReference type="NCBI Taxonomy" id="151549"/>
    <lineage>
        <taxon>Eukaryota</taxon>
        <taxon>Metazoa</taxon>
        <taxon>Ecdysozoa</taxon>
        <taxon>Arthropoda</taxon>
        <taxon>Hexapoda</taxon>
        <taxon>Insecta</taxon>
        <taxon>Pterygota</taxon>
        <taxon>Neoptera</taxon>
        <taxon>Endopterygota</taxon>
        <taxon>Lepidoptera</taxon>
        <taxon>Glossata</taxon>
        <taxon>Ditrysia</taxon>
        <taxon>Tineoidea</taxon>
        <taxon>Psychidae</taxon>
        <taxon>Oiketicinae</taxon>
        <taxon>Eumeta</taxon>
    </lineage>
</organism>
<dbReference type="AlphaFoldDB" id="A0A4C1U2I8"/>
<feature type="compositionally biased region" description="Basic and acidic residues" evidence="1">
    <location>
        <begin position="12"/>
        <end position="34"/>
    </location>
</feature>
<gene>
    <name evidence="2" type="ORF">EVAR_13813_1</name>
</gene>
<feature type="region of interest" description="Disordered" evidence="1">
    <location>
        <begin position="1"/>
        <end position="52"/>
    </location>
</feature>
<dbReference type="Proteomes" id="UP000299102">
    <property type="component" value="Unassembled WGS sequence"/>
</dbReference>